<reference evidence="2" key="1">
    <citation type="submission" date="2021-07" db="EMBL/GenBank/DDBJ databases">
        <authorList>
            <person name="Fernandez M."/>
            <person name="Pereira P."/>
            <person name="Torres Tejerizo G.A."/>
            <person name="Gonzalez P."/>
            <person name="Agostini E."/>
        </authorList>
    </citation>
    <scope>NUCLEOTIDE SEQUENCE</scope>
    <source>
        <strain evidence="2">SFC 500-1A</strain>
    </source>
</reference>
<dbReference type="AlphaFoldDB" id="A0A8X8GFJ2"/>
<dbReference type="InterPro" id="IPR006597">
    <property type="entry name" value="Sel1-like"/>
</dbReference>
<dbReference type="InterPro" id="IPR011990">
    <property type="entry name" value="TPR-like_helical_dom_sf"/>
</dbReference>
<evidence type="ECO:0000313" key="3">
    <source>
        <dbReference type="Proteomes" id="UP000887320"/>
    </source>
</evidence>
<dbReference type="PANTHER" id="PTHR11102:SF160">
    <property type="entry name" value="ERAD-ASSOCIATED E3 UBIQUITIN-PROTEIN LIGASE COMPONENT HRD3"/>
    <property type="match status" value="1"/>
</dbReference>
<name>A0A8X8GFJ2_ACIGI</name>
<accession>A0A8X8GFJ2</accession>
<dbReference type="InterPro" id="IPR050767">
    <property type="entry name" value="Sel1_AlgK"/>
</dbReference>
<protein>
    <submittedName>
        <fullName evidence="2">Sel1 repeat family protein</fullName>
    </submittedName>
</protein>
<sequence length="157" mass="17681">MKILKVLNILFICSTCAHSASYEKSYELGLAKSGNIDAQYNVAMNFLNGEEGFPKDENVAKEWFEAAAERGDAPSQNALGIMYLRGIGGEKNLDKSEHYYRLAANQDHENAQLQLALILLNKDKNKNLKEAIFWLKKVEKQGNTEAQDKLKELDQAE</sequence>
<dbReference type="EMBL" id="JAHWXT010000001">
    <property type="protein sequence ID" value="MCF0264018.1"/>
    <property type="molecule type" value="Genomic_DNA"/>
</dbReference>
<dbReference type="SUPFAM" id="SSF81901">
    <property type="entry name" value="HCP-like"/>
    <property type="match status" value="1"/>
</dbReference>
<keyword evidence="1" id="KW-0732">Signal</keyword>
<dbReference type="Gene3D" id="1.25.40.10">
    <property type="entry name" value="Tetratricopeptide repeat domain"/>
    <property type="match status" value="1"/>
</dbReference>
<feature type="chain" id="PRO_5036446419" evidence="1">
    <location>
        <begin position="20"/>
        <end position="157"/>
    </location>
</feature>
<dbReference type="SMART" id="SM00671">
    <property type="entry name" value="SEL1"/>
    <property type="match status" value="3"/>
</dbReference>
<comment type="caution">
    <text evidence="2">The sequence shown here is derived from an EMBL/GenBank/DDBJ whole genome shotgun (WGS) entry which is preliminary data.</text>
</comment>
<dbReference type="Proteomes" id="UP000887320">
    <property type="component" value="Unassembled WGS sequence"/>
</dbReference>
<dbReference type="PANTHER" id="PTHR11102">
    <property type="entry name" value="SEL-1-LIKE PROTEIN"/>
    <property type="match status" value="1"/>
</dbReference>
<organism evidence="2 3">
    <name type="scientific">Acinetobacter guillouiae</name>
    <name type="common">Acinetobacter genomosp. 11</name>
    <dbReference type="NCBI Taxonomy" id="106649"/>
    <lineage>
        <taxon>Bacteria</taxon>
        <taxon>Pseudomonadati</taxon>
        <taxon>Pseudomonadota</taxon>
        <taxon>Gammaproteobacteria</taxon>
        <taxon>Moraxellales</taxon>
        <taxon>Moraxellaceae</taxon>
        <taxon>Acinetobacter</taxon>
    </lineage>
</organism>
<gene>
    <name evidence="2" type="ORF">KW868_05975</name>
</gene>
<dbReference type="RefSeq" id="WP_234622959.1">
    <property type="nucleotide sequence ID" value="NZ_JAHWXT010000001.1"/>
</dbReference>
<dbReference type="Pfam" id="PF08238">
    <property type="entry name" value="Sel1"/>
    <property type="match status" value="3"/>
</dbReference>
<proteinExistence type="predicted"/>
<feature type="signal peptide" evidence="1">
    <location>
        <begin position="1"/>
        <end position="19"/>
    </location>
</feature>
<evidence type="ECO:0000313" key="2">
    <source>
        <dbReference type="EMBL" id="MCF0264018.1"/>
    </source>
</evidence>
<evidence type="ECO:0000256" key="1">
    <source>
        <dbReference type="SAM" id="SignalP"/>
    </source>
</evidence>